<protein>
    <submittedName>
        <fullName evidence="1">Uncharacterized protein</fullName>
    </submittedName>
</protein>
<evidence type="ECO:0000313" key="1">
    <source>
        <dbReference type="EMBL" id="ETW86463.1"/>
    </source>
</evidence>
<dbReference type="STRING" id="747525.W4KKT3"/>
<dbReference type="AlphaFoldDB" id="W4KKT3"/>
<dbReference type="OrthoDB" id="3261594at2759"/>
<proteinExistence type="predicted"/>
<evidence type="ECO:0000313" key="2">
    <source>
        <dbReference type="Proteomes" id="UP000030671"/>
    </source>
</evidence>
<dbReference type="EMBL" id="KI925454">
    <property type="protein sequence ID" value="ETW86463.1"/>
    <property type="molecule type" value="Genomic_DNA"/>
</dbReference>
<accession>W4KKT3</accession>
<dbReference type="InParanoid" id="W4KKT3"/>
<dbReference type="HOGENOM" id="CLU_161753_1_0_1"/>
<dbReference type="KEGG" id="hir:HETIRDRAFT_244238"/>
<feature type="non-terminal residue" evidence="1">
    <location>
        <position position="1"/>
    </location>
</feature>
<dbReference type="Proteomes" id="UP000030671">
    <property type="component" value="Unassembled WGS sequence"/>
</dbReference>
<dbReference type="GeneID" id="20669033"/>
<name>W4KKT3_HETIT</name>
<feature type="non-terminal residue" evidence="1">
    <location>
        <position position="68"/>
    </location>
</feature>
<keyword evidence="2" id="KW-1185">Reference proteome</keyword>
<reference evidence="1 2" key="1">
    <citation type="journal article" date="2012" name="New Phytol.">
        <title>Insight into trade-off between wood decay and parasitism from the genome of a fungal forest pathogen.</title>
        <authorList>
            <person name="Olson A."/>
            <person name="Aerts A."/>
            <person name="Asiegbu F."/>
            <person name="Belbahri L."/>
            <person name="Bouzid O."/>
            <person name="Broberg A."/>
            <person name="Canback B."/>
            <person name="Coutinho P.M."/>
            <person name="Cullen D."/>
            <person name="Dalman K."/>
            <person name="Deflorio G."/>
            <person name="van Diepen L.T."/>
            <person name="Dunand C."/>
            <person name="Duplessis S."/>
            <person name="Durling M."/>
            <person name="Gonthier P."/>
            <person name="Grimwood J."/>
            <person name="Fossdal C.G."/>
            <person name="Hansson D."/>
            <person name="Henrissat B."/>
            <person name="Hietala A."/>
            <person name="Himmelstrand K."/>
            <person name="Hoffmeister D."/>
            <person name="Hogberg N."/>
            <person name="James T.Y."/>
            <person name="Karlsson M."/>
            <person name="Kohler A."/>
            <person name="Kues U."/>
            <person name="Lee Y.H."/>
            <person name="Lin Y.C."/>
            <person name="Lind M."/>
            <person name="Lindquist E."/>
            <person name="Lombard V."/>
            <person name="Lucas S."/>
            <person name="Lunden K."/>
            <person name="Morin E."/>
            <person name="Murat C."/>
            <person name="Park J."/>
            <person name="Raffaello T."/>
            <person name="Rouze P."/>
            <person name="Salamov A."/>
            <person name="Schmutz J."/>
            <person name="Solheim H."/>
            <person name="Stahlberg J."/>
            <person name="Velez H."/>
            <person name="de Vries R.P."/>
            <person name="Wiebenga A."/>
            <person name="Woodward S."/>
            <person name="Yakovlev I."/>
            <person name="Garbelotto M."/>
            <person name="Martin F."/>
            <person name="Grigoriev I.V."/>
            <person name="Stenlid J."/>
        </authorList>
    </citation>
    <scope>NUCLEOTIDE SEQUENCE [LARGE SCALE GENOMIC DNA]</scope>
    <source>
        <strain evidence="1 2">TC 32-1</strain>
    </source>
</reference>
<gene>
    <name evidence="1" type="ORF">HETIRDRAFT_244238</name>
</gene>
<sequence>VKKKVAELSGITSIIHNICPNTCAAYTSPYADLDKCPLCHRSQYDEVHLALTGKKKPRQQFHTISLGP</sequence>
<organism evidence="1 2">
    <name type="scientific">Heterobasidion irregulare (strain TC 32-1)</name>
    <dbReference type="NCBI Taxonomy" id="747525"/>
    <lineage>
        <taxon>Eukaryota</taxon>
        <taxon>Fungi</taxon>
        <taxon>Dikarya</taxon>
        <taxon>Basidiomycota</taxon>
        <taxon>Agaricomycotina</taxon>
        <taxon>Agaricomycetes</taxon>
        <taxon>Russulales</taxon>
        <taxon>Bondarzewiaceae</taxon>
        <taxon>Heterobasidion</taxon>
        <taxon>Heterobasidion annosum species complex</taxon>
    </lineage>
</organism>
<dbReference type="RefSeq" id="XP_009540483.1">
    <property type="nucleotide sequence ID" value="XM_009542188.2"/>
</dbReference>